<organism evidence="1 2">
    <name type="scientific">Tribolium castaneum</name>
    <name type="common">Red flour beetle</name>
    <dbReference type="NCBI Taxonomy" id="7070"/>
    <lineage>
        <taxon>Eukaryota</taxon>
        <taxon>Metazoa</taxon>
        <taxon>Ecdysozoa</taxon>
        <taxon>Arthropoda</taxon>
        <taxon>Hexapoda</taxon>
        <taxon>Insecta</taxon>
        <taxon>Pterygota</taxon>
        <taxon>Neoptera</taxon>
        <taxon>Endopterygota</taxon>
        <taxon>Coleoptera</taxon>
        <taxon>Polyphaga</taxon>
        <taxon>Cucujiformia</taxon>
        <taxon>Tenebrionidae</taxon>
        <taxon>Tenebrionidae incertae sedis</taxon>
        <taxon>Tribolium</taxon>
    </lineage>
</organism>
<reference evidence="1 2" key="2">
    <citation type="journal article" date="2010" name="Nucleic Acids Res.">
        <title>BeetleBase in 2010: revisions to provide comprehensive genomic information for Tribolium castaneum.</title>
        <authorList>
            <person name="Kim H.S."/>
            <person name="Murphy T."/>
            <person name="Xia J."/>
            <person name="Caragea D."/>
            <person name="Park Y."/>
            <person name="Beeman R.W."/>
            <person name="Lorenzen M.D."/>
            <person name="Butcher S."/>
            <person name="Manak J.R."/>
            <person name="Brown S.J."/>
        </authorList>
    </citation>
    <scope>NUCLEOTIDE SEQUENCE [LARGE SCALE GENOMIC DNA]</scope>
    <source>
        <strain evidence="1 2">Georgia GA2</strain>
    </source>
</reference>
<dbReference type="InParanoid" id="A0A139W8S5"/>
<reference evidence="1 2" key="1">
    <citation type="journal article" date="2008" name="Nature">
        <title>The genome of the model beetle and pest Tribolium castaneum.</title>
        <authorList>
            <consortium name="Tribolium Genome Sequencing Consortium"/>
            <person name="Richards S."/>
            <person name="Gibbs R.A."/>
            <person name="Weinstock G.M."/>
            <person name="Brown S.J."/>
            <person name="Denell R."/>
            <person name="Beeman R.W."/>
            <person name="Gibbs R."/>
            <person name="Beeman R.W."/>
            <person name="Brown S.J."/>
            <person name="Bucher G."/>
            <person name="Friedrich M."/>
            <person name="Grimmelikhuijzen C.J."/>
            <person name="Klingler M."/>
            <person name="Lorenzen M."/>
            <person name="Richards S."/>
            <person name="Roth S."/>
            <person name="Schroder R."/>
            <person name="Tautz D."/>
            <person name="Zdobnov E.M."/>
            <person name="Muzny D."/>
            <person name="Gibbs R.A."/>
            <person name="Weinstock G.M."/>
            <person name="Attaway T."/>
            <person name="Bell S."/>
            <person name="Buhay C.J."/>
            <person name="Chandrabose M.N."/>
            <person name="Chavez D."/>
            <person name="Clerk-Blankenburg K.P."/>
            <person name="Cree A."/>
            <person name="Dao M."/>
            <person name="Davis C."/>
            <person name="Chacko J."/>
            <person name="Dinh H."/>
            <person name="Dugan-Rocha S."/>
            <person name="Fowler G."/>
            <person name="Garner T.T."/>
            <person name="Garnes J."/>
            <person name="Gnirke A."/>
            <person name="Hawes A."/>
            <person name="Hernandez J."/>
            <person name="Hines S."/>
            <person name="Holder M."/>
            <person name="Hume J."/>
            <person name="Jhangiani S.N."/>
            <person name="Joshi V."/>
            <person name="Khan Z.M."/>
            <person name="Jackson L."/>
            <person name="Kovar C."/>
            <person name="Kowis A."/>
            <person name="Lee S."/>
            <person name="Lewis L.R."/>
            <person name="Margolis J."/>
            <person name="Morgan M."/>
            <person name="Nazareth L.V."/>
            <person name="Nguyen N."/>
            <person name="Okwuonu G."/>
            <person name="Parker D."/>
            <person name="Richards S."/>
            <person name="Ruiz S.J."/>
            <person name="Santibanez J."/>
            <person name="Savard J."/>
            <person name="Scherer S.E."/>
            <person name="Schneider B."/>
            <person name="Sodergren E."/>
            <person name="Tautz D."/>
            <person name="Vattahil S."/>
            <person name="Villasana D."/>
            <person name="White C.S."/>
            <person name="Wright R."/>
            <person name="Park Y."/>
            <person name="Beeman R.W."/>
            <person name="Lord J."/>
            <person name="Oppert B."/>
            <person name="Lorenzen M."/>
            <person name="Brown S."/>
            <person name="Wang L."/>
            <person name="Savard J."/>
            <person name="Tautz D."/>
            <person name="Richards S."/>
            <person name="Weinstock G."/>
            <person name="Gibbs R.A."/>
            <person name="Liu Y."/>
            <person name="Worley K."/>
            <person name="Weinstock G."/>
            <person name="Elsik C.G."/>
            <person name="Reese J.T."/>
            <person name="Elhaik E."/>
            <person name="Landan G."/>
            <person name="Graur D."/>
            <person name="Arensburger P."/>
            <person name="Atkinson P."/>
            <person name="Beeman R.W."/>
            <person name="Beidler J."/>
            <person name="Brown S.J."/>
            <person name="Demuth J.P."/>
            <person name="Drury D.W."/>
            <person name="Du Y.Z."/>
            <person name="Fujiwara H."/>
            <person name="Lorenzen M."/>
            <person name="Maselli V."/>
            <person name="Osanai M."/>
            <person name="Park Y."/>
            <person name="Robertson H.M."/>
            <person name="Tu Z."/>
            <person name="Wang J.J."/>
            <person name="Wang S."/>
            <person name="Richards S."/>
            <person name="Song H."/>
            <person name="Zhang L."/>
            <person name="Sodergren E."/>
            <person name="Werner D."/>
            <person name="Stanke M."/>
            <person name="Morgenstern B."/>
            <person name="Solovyev V."/>
            <person name="Kosarev P."/>
            <person name="Brown G."/>
            <person name="Chen H.C."/>
            <person name="Ermolaeva O."/>
            <person name="Hlavina W."/>
            <person name="Kapustin Y."/>
            <person name="Kiryutin B."/>
            <person name="Kitts P."/>
            <person name="Maglott D."/>
            <person name="Pruitt K."/>
            <person name="Sapojnikov V."/>
            <person name="Souvorov A."/>
            <person name="Mackey A.J."/>
            <person name="Waterhouse R.M."/>
            <person name="Wyder S."/>
            <person name="Zdobnov E.M."/>
            <person name="Zdobnov E.M."/>
            <person name="Wyder S."/>
            <person name="Kriventseva E.V."/>
            <person name="Kadowaki T."/>
            <person name="Bork P."/>
            <person name="Aranda M."/>
            <person name="Bao R."/>
            <person name="Beermann A."/>
            <person name="Berns N."/>
            <person name="Bolognesi R."/>
            <person name="Bonneton F."/>
            <person name="Bopp D."/>
            <person name="Brown S.J."/>
            <person name="Bucher G."/>
            <person name="Butts T."/>
            <person name="Chaumot A."/>
            <person name="Denell R.E."/>
            <person name="Ferrier D.E."/>
            <person name="Friedrich M."/>
            <person name="Gordon C.M."/>
            <person name="Jindra M."/>
            <person name="Klingler M."/>
            <person name="Lan Q."/>
            <person name="Lattorff H.M."/>
            <person name="Laudet V."/>
            <person name="von Levetsow C."/>
            <person name="Liu Z."/>
            <person name="Lutz R."/>
            <person name="Lynch J.A."/>
            <person name="da Fonseca R.N."/>
            <person name="Posnien N."/>
            <person name="Reuter R."/>
            <person name="Roth S."/>
            <person name="Savard J."/>
            <person name="Schinko J.B."/>
            <person name="Schmitt C."/>
            <person name="Schoppmeier M."/>
            <person name="Schroder R."/>
            <person name="Shippy T.D."/>
            <person name="Simonnet F."/>
            <person name="Marques-Souza H."/>
            <person name="Tautz D."/>
            <person name="Tomoyasu Y."/>
            <person name="Trauner J."/>
            <person name="Van der Zee M."/>
            <person name="Vervoort M."/>
            <person name="Wittkopp N."/>
            <person name="Wimmer E.A."/>
            <person name="Yang X."/>
            <person name="Jones A.K."/>
            <person name="Sattelle D.B."/>
            <person name="Ebert P.R."/>
            <person name="Nelson D."/>
            <person name="Scott J.G."/>
            <person name="Beeman R.W."/>
            <person name="Muthukrishnan S."/>
            <person name="Kramer K.J."/>
            <person name="Arakane Y."/>
            <person name="Beeman R.W."/>
            <person name="Zhu Q."/>
            <person name="Hogenkamp D."/>
            <person name="Dixit R."/>
            <person name="Oppert B."/>
            <person name="Jiang H."/>
            <person name="Zou Z."/>
            <person name="Marshall J."/>
            <person name="Elpidina E."/>
            <person name="Vinokurov K."/>
            <person name="Oppert C."/>
            <person name="Zou Z."/>
            <person name="Evans J."/>
            <person name="Lu Z."/>
            <person name="Zhao P."/>
            <person name="Sumathipala N."/>
            <person name="Altincicek B."/>
            <person name="Vilcinskas A."/>
            <person name="Williams M."/>
            <person name="Hultmark D."/>
            <person name="Hetru C."/>
            <person name="Jiang H."/>
            <person name="Grimmelikhuijzen C.J."/>
            <person name="Hauser F."/>
            <person name="Cazzamali G."/>
            <person name="Williamson M."/>
            <person name="Park Y."/>
            <person name="Li B."/>
            <person name="Tanaka Y."/>
            <person name="Predel R."/>
            <person name="Neupert S."/>
            <person name="Schachtner J."/>
            <person name="Verleyen P."/>
            <person name="Raible F."/>
            <person name="Bork P."/>
            <person name="Friedrich M."/>
            <person name="Walden K.K."/>
            <person name="Robertson H.M."/>
            <person name="Angeli S."/>
            <person name="Foret S."/>
            <person name="Bucher G."/>
            <person name="Schuetz S."/>
            <person name="Maleszka R."/>
            <person name="Wimmer E.A."/>
            <person name="Beeman R.W."/>
            <person name="Lorenzen M."/>
            <person name="Tomoyasu Y."/>
            <person name="Miller S.C."/>
            <person name="Grossmann D."/>
            <person name="Bucher G."/>
        </authorList>
    </citation>
    <scope>NUCLEOTIDE SEQUENCE [LARGE SCALE GENOMIC DNA]</scope>
    <source>
        <strain evidence="1 2">Georgia GA2</strain>
    </source>
</reference>
<evidence type="ECO:0000313" key="2">
    <source>
        <dbReference type="Proteomes" id="UP000007266"/>
    </source>
</evidence>
<dbReference type="Proteomes" id="UP000007266">
    <property type="component" value="Unassembled WGS sequence"/>
</dbReference>
<accession>A0A139W8S5</accession>
<protein>
    <submittedName>
        <fullName evidence="1">Uncharacterized protein</fullName>
    </submittedName>
</protein>
<gene>
    <name evidence="1" type="primary">AUGUSTUS-3.0.2_35027</name>
    <name evidence="1" type="ORF">TcasGA2_TC035027</name>
</gene>
<proteinExistence type="predicted"/>
<feature type="non-terminal residue" evidence="1">
    <location>
        <position position="1"/>
    </location>
</feature>
<name>A0A139W8S5_TRICA</name>
<evidence type="ECO:0000313" key="1">
    <source>
        <dbReference type="EMBL" id="KXZ75694.1"/>
    </source>
</evidence>
<dbReference type="EMBL" id="KQ972999">
    <property type="protein sequence ID" value="KXZ75694.1"/>
    <property type="molecule type" value="Genomic_DNA"/>
</dbReference>
<keyword evidence="2" id="KW-1185">Reference proteome</keyword>
<sequence length="15" mass="1814">RKKRNIATSSLYEFT</sequence>